<proteinExistence type="predicted"/>
<dbReference type="GeneID" id="62231905"/>
<name>A0ABQ7IN00_9HELO</name>
<evidence type="ECO:0000313" key="2">
    <source>
        <dbReference type="EMBL" id="KAF7929212.1"/>
    </source>
</evidence>
<gene>
    <name evidence="2" type="ORF">EAE98_005131</name>
</gene>
<keyword evidence="3" id="KW-1185">Reference proteome</keyword>
<feature type="compositionally biased region" description="Low complexity" evidence="1">
    <location>
        <begin position="28"/>
        <end position="40"/>
    </location>
</feature>
<dbReference type="EMBL" id="RCSX01000010">
    <property type="protein sequence ID" value="KAF7929212.1"/>
    <property type="molecule type" value="Genomic_DNA"/>
</dbReference>
<feature type="region of interest" description="Disordered" evidence="1">
    <location>
        <begin position="13"/>
        <end position="68"/>
    </location>
</feature>
<feature type="compositionally biased region" description="Basic and acidic residues" evidence="1">
    <location>
        <begin position="17"/>
        <end position="27"/>
    </location>
</feature>
<protein>
    <submittedName>
        <fullName evidence="2">Uncharacterized protein</fullName>
    </submittedName>
</protein>
<accession>A0ABQ7IN00</accession>
<dbReference type="Proteomes" id="UP000783213">
    <property type="component" value="Unassembled WGS sequence"/>
</dbReference>
<reference evidence="2 3" key="1">
    <citation type="journal article" date="2020" name="Genome Biol. Evol.">
        <title>Comparative genomics of Sclerotiniaceae.</title>
        <authorList>
            <person name="Valero Jimenez C.A."/>
            <person name="Steentjes M."/>
            <person name="Scholten O.E."/>
            <person name="Van Kan J.A.L."/>
        </authorList>
    </citation>
    <scope>NUCLEOTIDE SEQUENCE [LARGE SCALE GENOMIC DNA]</scope>
    <source>
        <strain evidence="2 3">B1</strain>
    </source>
</reference>
<dbReference type="RefSeq" id="XP_038810594.1">
    <property type="nucleotide sequence ID" value="XM_038952752.1"/>
</dbReference>
<organism evidence="2 3">
    <name type="scientific">Botrytis deweyae</name>
    <dbReference type="NCBI Taxonomy" id="2478750"/>
    <lineage>
        <taxon>Eukaryota</taxon>
        <taxon>Fungi</taxon>
        <taxon>Dikarya</taxon>
        <taxon>Ascomycota</taxon>
        <taxon>Pezizomycotina</taxon>
        <taxon>Leotiomycetes</taxon>
        <taxon>Helotiales</taxon>
        <taxon>Sclerotiniaceae</taxon>
        <taxon>Botrytis</taxon>
    </lineage>
</organism>
<evidence type="ECO:0000256" key="1">
    <source>
        <dbReference type="SAM" id="MobiDB-lite"/>
    </source>
</evidence>
<sequence length="120" mass="13092">MTGVNKICLWCPIGQRTPDRCSPENHKLSNSSPSASNEGSTQSSGLTYDASGAKDESQGLAAPLREDAPWNVRYKKTEETLENVLVKRFKDPALGGRSNLTVFPITSAVSKRLMVPWLQA</sequence>
<comment type="caution">
    <text evidence="2">The sequence shown here is derived from an EMBL/GenBank/DDBJ whole genome shotgun (WGS) entry which is preliminary data.</text>
</comment>
<evidence type="ECO:0000313" key="3">
    <source>
        <dbReference type="Proteomes" id="UP000783213"/>
    </source>
</evidence>